<comment type="caution">
    <text evidence="6">The sequence shown here is derived from an EMBL/GenBank/DDBJ whole genome shotgun (WGS) entry which is preliminary data.</text>
</comment>
<feature type="region of interest" description="Disordered" evidence="4">
    <location>
        <begin position="68"/>
        <end position="93"/>
    </location>
</feature>
<evidence type="ECO:0000256" key="5">
    <source>
        <dbReference type="SAM" id="SignalP"/>
    </source>
</evidence>
<keyword evidence="2 3" id="KW-0040">ANK repeat</keyword>
<evidence type="ECO:0000313" key="6">
    <source>
        <dbReference type="EMBL" id="KAH7139659.1"/>
    </source>
</evidence>
<accession>A0A9P9EHI4</accession>
<dbReference type="PANTHER" id="PTHR24198:SF165">
    <property type="entry name" value="ANKYRIN REPEAT-CONTAINING PROTEIN-RELATED"/>
    <property type="match status" value="1"/>
</dbReference>
<evidence type="ECO:0000313" key="7">
    <source>
        <dbReference type="Proteomes" id="UP000717696"/>
    </source>
</evidence>
<dbReference type="PROSITE" id="PS50297">
    <property type="entry name" value="ANK_REP_REGION"/>
    <property type="match status" value="3"/>
</dbReference>
<keyword evidence="5" id="KW-0732">Signal</keyword>
<dbReference type="Pfam" id="PF00023">
    <property type="entry name" value="Ank"/>
    <property type="match status" value="1"/>
</dbReference>
<feature type="repeat" description="ANK" evidence="3">
    <location>
        <begin position="941"/>
        <end position="973"/>
    </location>
</feature>
<sequence length="1102" mass="119320">MDPISLVGLVLTLTGFCGKAVAGVNSLKEAYDDSNLSLTSLAAECATLGAALTVLEELQDEIADIQNHSGASGSLNARGKKITRRDGENDETAPRRLNATAYRNVMNRALNRRNTRNQQSRGANLDHEEQESLPNLFRAIKSLNAETVLLLLRQGEDPNQVDDSGMSPLQRCAALAGPHAAHIASSLVLHGADIDAHRAGTGMTALRVAAKSGNLFVVKALLGMGADPCVMDRLGAQAIHAAVQFGHCDIVEYLLGGSGGHEMGEHGISPTVQAAMWDENSLARDSDCTLLHFAAAGADVDAKMIELLLERGLESEAHSGRGMTALQYAISRRKADVATCLVRHGCDIVPEILRHAERGELELILDAAGSFGLDTMNSQGRTAASLAAEKGLNEALRSLLGKGASATRCDASGRSPLFWSLHIANSEAVEICLLSKPTLSLDDVSAFLRVVISSAAISRSARDRLVALLLTSPDESVRLWVQDIALENDWPEVIIRTLRVESEGDGDVEKVVKRALEMGRHGVVGALLSGKGSSITNPKDNFNLRLIWAIEAGQATIVKYLLEHGATPWGRKRHPSSPLLAACSSGNKALTKLVLQHLLLDTESSQTQGTSSALLDHMREQSLLTLVIKRGMNDLLPLFPWGLINQFNYLEKGLSLLAIVASTTGDLNTARLLLRLGVSANSRSCWSPPEPRENEGILSGDTALSVAIQLDMPDLAALLLRHGAEVDCRRRVPLAIYRRDLHGAPEVRYSETGIVEETPLISVLRCRSRNALKLVRVLLSHGADVNFMPAFFITIGDLAKRYKFELIQDPEQEVGAHWRIRRHQNTFVALTPLMLACMNGSTEVVKAVLADRRIKLSLSASFGPLHLAVISNDVTLLNTLLADGRINVDDIDAPEFRELPFSMDCFMPICLAALGGFLGPLQFLIIHGGARINVHEGNADNVCTPLCLAAYRGHVEVVQYLLGIGACLSRNDATFIAARYNDSLTAILLEELAKREAPGAKQEVLAPEPVQSQPLSPLGTPKKRTLGRKLSALLRREKLSTSLSQVALEAVQEVSDKRRHSLVVSEEQVLVPLLPEARDMMGMAEIEHQRASMLNSHNRNLR</sequence>
<feature type="repeat" description="ANK" evidence="3">
    <location>
        <begin position="699"/>
        <end position="731"/>
    </location>
</feature>
<evidence type="ECO:0000256" key="3">
    <source>
        <dbReference type="PROSITE-ProRule" id="PRU00023"/>
    </source>
</evidence>
<dbReference type="Gene3D" id="1.25.40.20">
    <property type="entry name" value="Ankyrin repeat-containing domain"/>
    <property type="match status" value="6"/>
</dbReference>
<evidence type="ECO:0000256" key="1">
    <source>
        <dbReference type="ARBA" id="ARBA00022737"/>
    </source>
</evidence>
<feature type="region of interest" description="Disordered" evidence="4">
    <location>
        <begin position="1000"/>
        <end position="1023"/>
    </location>
</feature>
<reference evidence="6" key="1">
    <citation type="journal article" date="2021" name="Nat. Commun.">
        <title>Genetic determinants of endophytism in the Arabidopsis root mycobiome.</title>
        <authorList>
            <person name="Mesny F."/>
            <person name="Miyauchi S."/>
            <person name="Thiergart T."/>
            <person name="Pickel B."/>
            <person name="Atanasova L."/>
            <person name="Karlsson M."/>
            <person name="Huettel B."/>
            <person name="Barry K.W."/>
            <person name="Haridas S."/>
            <person name="Chen C."/>
            <person name="Bauer D."/>
            <person name="Andreopoulos W."/>
            <person name="Pangilinan J."/>
            <person name="LaButti K."/>
            <person name="Riley R."/>
            <person name="Lipzen A."/>
            <person name="Clum A."/>
            <person name="Drula E."/>
            <person name="Henrissat B."/>
            <person name="Kohler A."/>
            <person name="Grigoriev I.V."/>
            <person name="Martin F.M."/>
            <person name="Hacquard S."/>
        </authorList>
    </citation>
    <scope>NUCLEOTIDE SEQUENCE</scope>
    <source>
        <strain evidence="6">MPI-CAGE-AT-0021</strain>
    </source>
</reference>
<feature type="signal peptide" evidence="5">
    <location>
        <begin position="1"/>
        <end position="22"/>
    </location>
</feature>
<organism evidence="6 7">
    <name type="scientific">Dactylonectria estremocensis</name>
    <dbReference type="NCBI Taxonomy" id="1079267"/>
    <lineage>
        <taxon>Eukaryota</taxon>
        <taxon>Fungi</taxon>
        <taxon>Dikarya</taxon>
        <taxon>Ascomycota</taxon>
        <taxon>Pezizomycotina</taxon>
        <taxon>Sordariomycetes</taxon>
        <taxon>Hypocreomycetidae</taxon>
        <taxon>Hypocreales</taxon>
        <taxon>Nectriaceae</taxon>
        <taxon>Dactylonectria</taxon>
    </lineage>
</organism>
<feature type="region of interest" description="Disordered" evidence="4">
    <location>
        <begin position="111"/>
        <end position="130"/>
    </location>
</feature>
<dbReference type="Pfam" id="PF12796">
    <property type="entry name" value="Ank_2"/>
    <property type="match status" value="3"/>
</dbReference>
<dbReference type="PRINTS" id="PR01415">
    <property type="entry name" value="ANKYRIN"/>
</dbReference>
<evidence type="ECO:0000256" key="4">
    <source>
        <dbReference type="SAM" id="MobiDB-lite"/>
    </source>
</evidence>
<dbReference type="InterPro" id="IPR036770">
    <property type="entry name" value="Ankyrin_rpt-contain_sf"/>
</dbReference>
<evidence type="ECO:0000256" key="2">
    <source>
        <dbReference type="ARBA" id="ARBA00023043"/>
    </source>
</evidence>
<keyword evidence="1" id="KW-0677">Repeat</keyword>
<gene>
    <name evidence="6" type="ORF">B0J13DRAFT_638603</name>
</gene>
<dbReference type="SMART" id="SM00248">
    <property type="entry name" value="ANK"/>
    <property type="match status" value="17"/>
</dbReference>
<keyword evidence="7" id="KW-1185">Reference proteome</keyword>
<dbReference type="InterPro" id="IPR002110">
    <property type="entry name" value="Ankyrin_rpt"/>
</dbReference>
<feature type="repeat" description="ANK" evidence="3">
    <location>
        <begin position="286"/>
        <end position="320"/>
    </location>
</feature>
<feature type="chain" id="PRO_5040157020" evidence="5">
    <location>
        <begin position="23"/>
        <end position="1102"/>
    </location>
</feature>
<proteinExistence type="predicted"/>
<feature type="repeat" description="ANK" evidence="3">
    <location>
        <begin position="201"/>
        <end position="233"/>
    </location>
</feature>
<name>A0A9P9EHI4_9HYPO</name>
<dbReference type="PANTHER" id="PTHR24198">
    <property type="entry name" value="ANKYRIN REPEAT AND PROTEIN KINASE DOMAIN-CONTAINING PROTEIN"/>
    <property type="match status" value="1"/>
</dbReference>
<dbReference type="SUPFAM" id="SSF48403">
    <property type="entry name" value="Ankyrin repeat"/>
    <property type="match status" value="2"/>
</dbReference>
<dbReference type="EMBL" id="JAGMUU010000014">
    <property type="protein sequence ID" value="KAH7139659.1"/>
    <property type="molecule type" value="Genomic_DNA"/>
</dbReference>
<feature type="repeat" description="ANK" evidence="3">
    <location>
        <begin position="379"/>
        <end position="411"/>
    </location>
</feature>
<protein>
    <submittedName>
        <fullName evidence="6">Ankyrin repeat-containing domain protein</fullName>
    </submittedName>
</protein>
<dbReference type="Proteomes" id="UP000717696">
    <property type="component" value="Unassembled WGS sequence"/>
</dbReference>
<dbReference type="OrthoDB" id="341259at2759"/>
<dbReference type="PROSITE" id="PS50088">
    <property type="entry name" value="ANK_REPEAT"/>
    <property type="match status" value="5"/>
</dbReference>
<dbReference type="AlphaFoldDB" id="A0A9P9EHI4"/>